<dbReference type="OrthoDB" id="4434131at2"/>
<dbReference type="GO" id="GO:0009317">
    <property type="term" value="C:acetyl-CoA carboxylase complex"/>
    <property type="evidence" value="ECO:0007669"/>
    <property type="project" value="TreeGrafter"/>
</dbReference>
<evidence type="ECO:0000313" key="4">
    <source>
        <dbReference type="EMBL" id="AKK10505.1"/>
    </source>
</evidence>
<dbReference type="Gene3D" id="3.90.226.10">
    <property type="entry name" value="2-enoyl-CoA Hydratase, Chain A, domain 1"/>
    <property type="match status" value="2"/>
</dbReference>
<sequence>MTAAPDPATTAGKLADLRARLAEAAAPLGEQAIADAHAAGRRTARERVVELLDDASFVETDALARHRVTDFKLDRTRPATDGVVTGYGTIDGRRVCVYSHDDTIFDGAVGEVTADKIAKVYELAAKTGVPLISVHAGTGTRAVEGLAALTAYGRLLRAATEASGLVPQIALIAGDTTGLAALAPQLADVVIRVDNTAADALTADLHCRTDAEGIDLARRLVGYLPVNNLAEAPRPDDPAGPTPEAQAALNAVLPDDPAGTYDVTDVLAGIVDAASLLELRAEGHRLRTFLARIAGRAVGVIASDGAHLTAAGMTNAARFLRFCDSFNIPLVFVVDSPGVADPGHGRAVAQLAFALADATVGTLSLVTRSALGPAFLALGSKALGADFAFAWPTAQIAAHDADTAAALLPVTAADWAAEHLTAYVAAETGVVDAVIEPAHTRDHLAEALRLLDRKVVATRPKKHGNLPL</sequence>
<dbReference type="InterPro" id="IPR029045">
    <property type="entry name" value="ClpP/crotonase-like_dom_sf"/>
</dbReference>
<feature type="domain" description="CoA carboxyltransferase N-terminal" evidence="2">
    <location>
        <begin position="5"/>
        <end position="197"/>
    </location>
</feature>
<organism evidence="4 5">
    <name type="scientific">Corynebacterium uterequi</name>
    <dbReference type="NCBI Taxonomy" id="1072256"/>
    <lineage>
        <taxon>Bacteria</taxon>
        <taxon>Bacillati</taxon>
        <taxon>Actinomycetota</taxon>
        <taxon>Actinomycetes</taxon>
        <taxon>Mycobacteriales</taxon>
        <taxon>Corynebacteriaceae</taxon>
        <taxon>Corynebacterium</taxon>
    </lineage>
</organism>
<name>A0A0G3HCR4_9CORY</name>
<feature type="domain" description="CoA carboxyltransferase C-terminal" evidence="3">
    <location>
        <begin position="234"/>
        <end position="461"/>
    </location>
</feature>
<keyword evidence="5" id="KW-1185">Reference proteome</keyword>
<dbReference type="PROSITE" id="PS50980">
    <property type="entry name" value="COA_CT_NTER"/>
    <property type="match status" value="1"/>
</dbReference>
<comment type="similarity">
    <text evidence="1">Belongs to the AccD/PCCB family.</text>
</comment>
<dbReference type="AlphaFoldDB" id="A0A0G3HCR4"/>
<dbReference type="RefSeq" id="WP_047259086.1">
    <property type="nucleotide sequence ID" value="NZ_CP011546.1"/>
</dbReference>
<dbReference type="STRING" id="1072256.CUTER_02450"/>
<keyword evidence="4" id="KW-0436">Ligase</keyword>
<evidence type="ECO:0000259" key="3">
    <source>
        <dbReference type="PROSITE" id="PS50989"/>
    </source>
</evidence>
<dbReference type="GO" id="GO:0004658">
    <property type="term" value="F:propionyl-CoA carboxylase activity"/>
    <property type="evidence" value="ECO:0007669"/>
    <property type="project" value="UniProtKB-EC"/>
</dbReference>
<dbReference type="PANTHER" id="PTHR43842">
    <property type="entry name" value="PROPIONYL-COA CARBOXYLASE BETA CHAIN"/>
    <property type="match status" value="1"/>
</dbReference>
<dbReference type="InterPro" id="IPR011762">
    <property type="entry name" value="COA_CT_N"/>
</dbReference>
<evidence type="ECO:0000259" key="2">
    <source>
        <dbReference type="PROSITE" id="PS50980"/>
    </source>
</evidence>
<evidence type="ECO:0000256" key="1">
    <source>
        <dbReference type="ARBA" id="ARBA00006102"/>
    </source>
</evidence>
<accession>A0A0G3HCR4</accession>
<dbReference type="SUPFAM" id="SSF52096">
    <property type="entry name" value="ClpP/crotonase"/>
    <property type="match status" value="2"/>
</dbReference>
<dbReference type="EMBL" id="CP011546">
    <property type="protein sequence ID" value="AKK10505.1"/>
    <property type="molecule type" value="Genomic_DNA"/>
</dbReference>
<proteinExistence type="inferred from homology"/>
<dbReference type="PATRIC" id="fig|1072256.5.peg.485"/>
<evidence type="ECO:0000313" key="5">
    <source>
        <dbReference type="Proteomes" id="UP000035548"/>
    </source>
</evidence>
<dbReference type="InterPro" id="IPR051047">
    <property type="entry name" value="AccD/PCCB"/>
</dbReference>
<gene>
    <name evidence="4" type="primary">dtsR2</name>
    <name evidence="4" type="ORF">CUTER_02450</name>
</gene>
<dbReference type="Pfam" id="PF01039">
    <property type="entry name" value="Carboxyl_trans"/>
    <property type="match status" value="2"/>
</dbReference>
<dbReference type="Proteomes" id="UP000035548">
    <property type="component" value="Chromosome"/>
</dbReference>
<dbReference type="EC" id="6.4.1.3" evidence="4"/>
<dbReference type="GO" id="GO:0016740">
    <property type="term" value="F:transferase activity"/>
    <property type="evidence" value="ECO:0007669"/>
    <property type="project" value="UniProtKB-KW"/>
</dbReference>
<keyword evidence="4" id="KW-0808">Transferase</keyword>
<dbReference type="PROSITE" id="PS50989">
    <property type="entry name" value="COA_CT_CTER"/>
    <property type="match status" value="1"/>
</dbReference>
<reference evidence="4" key="1">
    <citation type="journal article" date="2015" name="Genome Announc.">
        <title>Virulence Factor Genes Detected in the Complete Genome Sequence of Corynebacterium uterequi DSM 45634, Isolated from the Uterus of a Maiden Mare.</title>
        <authorList>
            <person name="Ruckert C."/>
            <person name="Kriete M."/>
            <person name="Jaenicke S."/>
            <person name="Winkler A."/>
            <person name="Tauch A."/>
        </authorList>
    </citation>
    <scope>NUCLEOTIDE SEQUENCE [LARGE SCALE GENOMIC DNA]</scope>
    <source>
        <strain evidence="4">DSM 45634</strain>
    </source>
</reference>
<dbReference type="InterPro" id="IPR011763">
    <property type="entry name" value="COA_CT_C"/>
</dbReference>
<dbReference type="PANTHER" id="PTHR43842:SF2">
    <property type="entry name" value="PROPIONYL-COA CARBOXYLASE BETA CHAIN, MITOCHONDRIAL"/>
    <property type="match status" value="1"/>
</dbReference>
<protein>
    <submittedName>
        <fullName evidence="4">Acetyl-CoA carboxylase, carboxyltransferase component (Subunits alpha and beta)</fullName>
        <ecNumber evidence="4">6.4.1.3</ecNumber>
    </submittedName>
</protein>
<dbReference type="InterPro" id="IPR034733">
    <property type="entry name" value="AcCoA_carboxyl_beta"/>
</dbReference>
<dbReference type="KEGG" id="cut:CUTER_02450"/>